<dbReference type="PROSITE" id="PS50846">
    <property type="entry name" value="HMA_2"/>
    <property type="match status" value="1"/>
</dbReference>
<name>A0ABV1FMQ5_9BACT</name>
<dbReference type="Gene3D" id="3.30.70.100">
    <property type="match status" value="1"/>
</dbReference>
<dbReference type="Pfam" id="PF00403">
    <property type="entry name" value="HMA"/>
    <property type="match status" value="1"/>
</dbReference>
<evidence type="ECO:0000313" key="2">
    <source>
        <dbReference type="EMBL" id="MEQ2485659.1"/>
    </source>
</evidence>
<evidence type="ECO:0000313" key="3">
    <source>
        <dbReference type="Proteomes" id="UP001487296"/>
    </source>
</evidence>
<feature type="domain" description="HMA" evidence="1">
    <location>
        <begin position="2"/>
        <end position="68"/>
    </location>
</feature>
<reference evidence="2 3" key="1">
    <citation type="submission" date="2024-04" db="EMBL/GenBank/DDBJ databases">
        <title>Human intestinal bacterial collection.</title>
        <authorList>
            <person name="Pauvert C."/>
            <person name="Hitch T.C.A."/>
            <person name="Clavel T."/>
        </authorList>
    </citation>
    <scope>NUCLEOTIDE SEQUENCE [LARGE SCALE GENOMIC DNA]</scope>
    <source>
        <strain evidence="2 3">CLA-AA-H145</strain>
    </source>
</reference>
<dbReference type="Proteomes" id="UP001487296">
    <property type="component" value="Unassembled WGS sequence"/>
</dbReference>
<keyword evidence="3" id="KW-1185">Reference proteome</keyword>
<dbReference type="SUPFAM" id="SSF55008">
    <property type="entry name" value="HMA, heavy metal-associated domain"/>
    <property type="match status" value="1"/>
</dbReference>
<comment type="caution">
    <text evidence="2">The sequence shown here is derived from an EMBL/GenBank/DDBJ whole genome shotgun (WGS) entry which is preliminary data.</text>
</comment>
<organism evidence="2 3">
    <name type="scientific">Hallella faecis</name>
    <dbReference type="NCBI Taxonomy" id="2841596"/>
    <lineage>
        <taxon>Bacteria</taxon>
        <taxon>Pseudomonadati</taxon>
        <taxon>Bacteroidota</taxon>
        <taxon>Bacteroidia</taxon>
        <taxon>Bacteroidales</taxon>
        <taxon>Prevotellaceae</taxon>
        <taxon>Hallella</taxon>
    </lineage>
</organism>
<dbReference type="InterPro" id="IPR006121">
    <property type="entry name" value="HMA_dom"/>
</dbReference>
<dbReference type="CDD" id="cd00371">
    <property type="entry name" value="HMA"/>
    <property type="match status" value="1"/>
</dbReference>
<evidence type="ECO:0000259" key="1">
    <source>
        <dbReference type="PROSITE" id="PS50846"/>
    </source>
</evidence>
<accession>A0ABV1FMQ5</accession>
<dbReference type="EMBL" id="JBBNFP010000002">
    <property type="protein sequence ID" value="MEQ2485659.1"/>
    <property type="molecule type" value="Genomic_DNA"/>
</dbReference>
<dbReference type="RefSeq" id="WP_215758617.1">
    <property type="nucleotide sequence ID" value="NZ_JAHKBE010000001.1"/>
</dbReference>
<dbReference type="InterPro" id="IPR036163">
    <property type="entry name" value="HMA_dom_sf"/>
</dbReference>
<gene>
    <name evidence="2" type="ORF">AAAT34_01165</name>
</gene>
<protein>
    <submittedName>
        <fullName evidence="2">Heavy-metal-associated domain-containing protein</fullName>
    </submittedName>
</protein>
<proteinExistence type="predicted"/>
<sequence length="70" mass="7614">MEKKNFAVSGMKCVHCKARVEEAIRALDGVVSAEGNLAEASVAVEYDPTRLSPQQIKDAVDTCGRYELTL</sequence>